<name>V8G921_9BURK</name>
<dbReference type="Gene3D" id="3.30.110.40">
    <property type="entry name" value="TusA-like domain"/>
    <property type="match status" value="1"/>
</dbReference>
<evidence type="ECO:0000259" key="2">
    <source>
        <dbReference type="Pfam" id="PF01206"/>
    </source>
</evidence>
<accession>V8G921</accession>
<dbReference type="OrthoDB" id="9797551at2"/>
<dbReference type="PANTHER" id="PTHR33279:SF6">
    <property type="entry name" value="SULFUR CARRIER PROTEIN YEDF-RELATED"/>
    <property type="match status" value="1"/>
</dbReference>
<comment type="caution">
    <text evidence="3">The sequence shown here is derived from an EMBL/GenBank/DDBJ whole genome shotgun (WGS) entry which is preliminary data.</text>
</comment>
<comment type="similarity">
    <text evidence="1">Belongs to the sulfur carrier protein TusA family.</text>
</comment>
<protein>
    <submittedName>
        <fullName evidence="3">SirA-like family protein</fullName>
    </submittedName>
</protein>
<dbReference type="RefSeq" id="WP_023948936.1">
    <property type="nucleotide sequence ID" value="NZ_AYSV01000006.1"/>
</dbReference>
<gene>
    <name evidence="3" type="ORF">V757_00865</name>
</gene>
<evidence type="ECO:0000313" key="3">
    <source>
        <dbReference type="EMBL" id="ETD73004.1"/>
    </source>
</evidence>
<evidence type="ECO:0000313" key="4">
    <source>
        <dbReference type="Proteomes" id="UP000018766"/>
    </source>
</evidence>
<keyword evidence="4" id="KW-1185">Reference proteome</keyword>
<organism evidence="3 4">
    <name type="scientific">Pelistega indica</name>
    <dbReference type="NCBI Taxonomy" id="1414851"/>
    <lineage>
        <taxon>Bacteria</taxon>
        <taxon>Pseudomonadati</taxon>
        <taxon>Pseudomonadota</taxon>
        <taxon>Betaproteobacteria</taxon>
        <taxon>Burkholderiales</taxon>
        <taxon>Alcaligenaceae</taxon>
        <taxon>Pelistega</taxon>
    </lineage>
</organism>
<reference evidence="3 4" key="1">
    <citation type="submission" date="2013-11" db="EMBL/GenBank/DDBJ databases">
        <title>Genomic analysis of Pelistega sp. HM-7.</title>
        <authorList>
            <person name="Kumbhare S.V."/>
            <person name="Shetty S.A."/>
            <person name="Sharma O."/>
            <person name="Dhotre D.P."/>
        </authorList>
    </citation>
    <scope>NUCLEOTIDE SEQUENCE [LARGE SCALE GENOMIC DNA]</scope>
    <source>
        <strain evidence="3 4">HM-7</strain>
    </source>
</reference>
<dbReference type="SUPFAM" id="SSF64307">
    <property type="entry name" value="SirA-like"/>
    <property type="match status" value="1"/>
</dbReference>
<dbReference type="PANTHER" id="PTHR33279">
    <property type="entry name" value="SULFUR CARRIER PROTEIN YEDF-RELATED"/>
    <property type="match status" value="1"/>
</dbReference>
<dbReference type="Pfam" id="PF01206">
    <property type="entry name" value="TusA"/>
    <property type="match status" value="1"/>
</dbReference>
<dbReference type="InterPro" id="IPR001455">
    <property type="entry name" value="TusA-like"/>
</dbReference>
<evidence type="ECO:0000256" key="1">
    <source>
        <dbReference type="ARBA" id="ARBA00008984"/>
    </source>
</evidence>
<proteinExistence type="inferred from homology"/>
<dbReference type="CDD" id="cd00291">
    <property type="entry name" value="SirA_YedF_YeeD"/>
    <property type="match status" value="1"/>
</dbReference>
<feature type="domain" description="UPF0033" evidence="2">
    <location>
        <begin position="11"/>
        <end position="75"/>
    </location>
</feature>
<dbReference type="AlphaFoldDB" id="V8G921"/>
<sequence>MSDFPQEDLAIDATGLVCPLPLLRTKKALQGLESSQVLKVATTDKSAVSDFKAFAKQTGHEILLQVLIDDKTTWHFIKKR</sequence>
<dbReference type="InterPro" id="IPR036868">
    <property type="entry name" value="TusA-like_sf"/>
</dbReference>
<dbReference type="Proteomes" id="UP000018766">
    <property type="component" value="Unassembled WGS sequence"/>
</dbReference>
<dbReference type="EMBL" id="AYSV01000006">
    <property type="protein sequence ID" value="ETD73004.1"/>
    <property type="molecule type" value="Genomic_DNA"/>
</dbReference>